<proteinExistence type="predicted"/>
<dbReference type="AlphaFoldDB" id="A0A3G1KPA7"/>
<dbReference type="Gene3D" id="3.40.50.300">
    <property type="entry name" value="P-loop containing nucleotide triphosphate hydrolases"/>
    <property type="match status" value="1"/>
</dbReference>
<protein>
    <recommendedName>
        <fullName evidence="1">Zona occludens toxin N-terminal domain-containing protein</fullName>
    </recommendedName>
</protein>
<dbReference type="EMBL" id="CP017634">
    <property type="protein sequence ID" value="ATW24260.1"/>
    <property type="molecule type" value="Genomic_DNA"/>
</dbReference>
<dbReference type="InterPro" id="IPR008900">
    <property type="entry name" value="Zot_N"/>
</dbReference>
<feature type="domain" description="Zona occludens toxin N-terminal" evidence="1">
    <location>
        <begin position="95"/>
        <end position="178"/>
    </location>
</feature>
<dbReference type="KEGG" id="fwa:DCMF_05185"/>
<evidence type="ECO:0000313" key="2">
    <source>
        <dbReference type="EMBL" id="ATW24260.1"/>
    </source>
</evidence>
<evidence type="ECO:0000259" key="1">
    <source>
        <dbReference type="Pfam" id="PF05707"/>
    </source>
</evidence>
<keyword evidence="3" id="KW-1185">Reference proteome</keyword>
<dbReference type="InterPro" id="IPR027417">
    <property type="entry name" value="P-loop_NTPase"/>
</dbReference>
<evidence type="ECO:0000313" key="3">
    <source>
        <dbReference type="Proteomes" id="UP000323521"/>
    </source>
</evidence>
<reference evidence="2 3" key="1">
    <citation type="submission" date="2016-10" db="EMBL/GenBank/DDBJ databases">
        <title>Complete Genome Sequence of Peptococcaceae strain DCMF.</title>
        <authorList>
            <person name="Edwards R.J."/>
            <person name="Holland S.I."/>
            <person name="Deshpande N.P."/>
            <person name="Wong Y.K."/>
            <person name="Ertan H."/>
            <person name="Manefield M."/>
            <person name="Russell T.L."/>
            <person name="Lee M.J."/>
        </authorList>
    </citation>
    <scope>NUCLEOTIDE SEQUENCE [LARGE SCALE GENOMIC DNA]</scope>
    <source>
        <strain evidence="2 3">DCMF</strain>
    </source>
</reference>
<dbReference type="Proteomes" id="UP000323521">
    <property type="component" value="Chromosome"/>
</dbReference>
<sequence>MKLAYKHKGVFIMTKKHDFERNSFFMKLFLFLLWVYRDWRYVLKNGRKFNEFGVTIFCGRQGAGKSTSLVWYLESMRKKFPKCKILTNFGYDKEDEPFVDWKQFFEIRNGEDGVIFAIDEIQNEYDSTKWNNFPEALLREITQQRKQRVKIVTTSQAFTRVVKQIREQCFQVVECRCLLGRWVFLRAFDAYDYNAVIDNPDKKMRLRREWRKNYIMDDYLRGLFDSYKKIDRMKNTEYLPRENRLL</sequence>
<dbReference type="RefSeq" id="WP_214659106.1">
    <property type="nucleotide sequence ID" value="NZ_CP017634.1"/>
</dbReference>
<gene>
    <name evidence="2" type="ORF">DCMF_05185</name>
</gene>
<dbReference type="Pfam" id="PF05707">
    <property type="entry name" value="Zot"/>
    <property type="match status" value="1"/>
</dbReference>
<organism evidence="2 3">
    <name type="scientific">Formimonas warabiya</name>
    <dbReference type="NCBI Taxonomy" id="1761012"/>
    <lineage>
        <taxon>Bacteria</taxon>
        <taxon>Bacillati</taxon>
        <taxon>Bacillota</taxon>
        <taxon>Clostridia</taxon>
        <taxon>Eubacteriales</taxon>
        <taxon>Peptococcaceae</taxon>
        <taxon>Candidatus Formimonas</taxon>
    </lineage>
</organism>
<accession>A0A3G1KPA7</accession>
<name>A0A3G1KPA7_FORW1</name>
<dbReference type="SUPFAM" id="SSF52540">
    <property type="entry name" value="P-loop containing nucleoside triphosphate hydrolases"/>
    <property type="match status" value="1"/>
</dbReference>